<evidence type="ECO:0000313" key="2">
    <source>
        <dbReference type="Proteomes" id="UP000234545"/>
    </source>
</evidence>
<accession>A0A2I1I5B0</accession>
<evidence type="ECO:0000313" key="1">
    <source>
        <dbReference type="EMBL" id="PKY66304.1"/>
    </source>
</evidence>
<dbReference type="InterPro" id="IPR027417">
    <property type="entry name" value="P-loop_NTPase"/>
</dbReference>
<sequence>MMTNKQAEQRRFSSALGQPLPADLVEATLTHAHASASETPIILVDGLSGAGKSTFALALRDALNGMAGGDKWRIIGPDEWYRGWQGLAGAQSITETVMADLRAGRIAIYRPWDWEASTERDPKQVLPGVPTIVEGCGVLTERSCALADYIIWIEAEGGEPVRYDRAIARDGDTYRPHWRTWAEQDDARLLVDHPQELADAIVLT</sequence>
<protein>
    <submittedName>
        <fullName evidence="1">AAA family ATPase</fullName>
    </submittedName>
</protein>
<proteinExistence type="predicted"/>
<dbReference type="RefSeq" id="WP_219585534.1">
    <property type="nucleotide sequence ID" value="NZ_CP048928.1"/>
</dbReference>
<gene>
    <name evidence="1" type="ORF">CYJ25_04835</name>
</gene>
<dbReference type="Proteomes" id="UP000234545">
    <property type="component" value="Unassembled WGS sequence"/>
</dbReference>
<comment type="caution">
    <text evidence="1">The sequence shown here is derived from an EMBL/GenBank/DDBJ whole genome shotgun (WGS) entry which is preliminary data.</text>
</comment>
<reference evidence="1 2" key="1">
    <citation type="submission" date="2017-12" db="EMBL/GenBank/DDBJ databases">
        <title>Phylogenetic diversity of female urinary microbiome.</title>
        <authorList>
            <person name="Thomas-White K."/>
            <person name="Wolfe A.J."/>
        </authorList>
    </citation>
    <scope>NUCLEOTIDE SEQUENCE [LARGE SCALE GENOMIC DNA]</scope>
    <source>
        <strain evidence="1 2">UMB0250</strain>
    </source>
</reference>
<dbReference type="AlphaFoldDB" id="A0A2I1I5B0"/>
<dbReference type="SUPFAM" id="SSF52540">
    <property type="entry name" value="P-loop containing nucleoside triphosphate hydrolases"/>
    <property type="match status" value="1"/>
</dbReference>
<dbReference type="EMBL" id="PKKJ01000004">
    <property type="protein sequence ID" value="PKY66304.1"/>
    <property type="molecule type" value="Genomic_DNA"/>
</dbReference>
<name>A0A2I1I5B0_9ACTO</name>
<organism evidence="1 2">
    <name type="scientific">Schaalia turicensis</name>
    <dbReference type="NCBI Taxonomy" id="131111"/>
    <lineage>
        <taxon>Bacteria</taxon>
        <taxon>Bacillati</taxon>
        <taxon>Actinomycetota</taxon>
        <taxon>Actinomycetes</taxon>
        <taxon>Actinomycetales</taxon>
        <taxon>Actinomycetaceae</taxon>
        <taxon>Schaalia</taxon>
    </lineage>
</organism>
<dbReference type="CDD" id="cd02019">
    <property type="entry name" value="NK"/>
    <property type="match status" value="1"/>
</dbReference>
<dbReference type="Gene3D" id="3.40.50.300">
    <property type="entry name" value="P-loop containing nucleotide triphosphate hydrolases"/>
    <property type="match status" value="1"/>
</dbReference>